<accession>A0AB32XCM5</accession>
<dbReference type="KEGG" id="mfm:MfeM64YM_0623"/>
<name>A0AB32XCM5_MYCFM</name>
<reference evidence="2 3" key="1">
    <citation type="journal article" date="2011" name="J. Bacteriol.">
        <title>Genome sequence of the repetitive-sequence-rich Mycoplasma fermentans strain M64.</title>
        <authorList>
            <person name="Shu H.W."/>
            <person name="Liu T.T."/>
            <person name="Chang H.Y."/>
            <person name="Liu Y.M."/>
            <person name="Wu K.M."/>
            <person name="Shu H.Y."/>
            <person name="Tsai S.F."/>
            <person name="Hsiao K.J."/>
            <person name="Hu W.S."/>
            <person name="Ng W.V."/>
        </authorList>
    </citation>
    <scope>NUCLEOTIDE SEQUENCE [LARGE SCALE GENOMIC DNA]</scope>
    <source>
        <strain evidence="2 3">M64</strain>
    </source>
</reference>
<keyword evidence="1" id="KW-0472">Membrane</keyword>
<protein>
    <submittedName>
        <fullName evidence="2">Uncharacterized protein</fullName>
    </submittedName>
</protein>
<feature type="transmembrane region" description="Helical" evidence="1">
    <location>
        <begin position="123"/>
        <end position="148"/>
    </location>
</feature>
<sequence>MENTKRTKLTKTSWILFGLAISCLVIFGLIVKSAVDLHQIIVKNTKSSFNEYEAIYHSGLNYGFFLWFKNFDVIKGIFEHDSNNVKIIYVVSLLAHIIIHITMIAILVYAIKAFVKSIASKNVISIILNILVFAAVVLTIICYVGWIIANIWSVTGPRSLDDKSYANVHVAFAFFLFVTFAVTLVSTFLHLFLKSANQPATIEHRTKE</sequence>
<keyword evidence="1" id="KW-0812">Transmembrane</keyword>
<keyword evidence="1" id="KW-1133">Transmembrane helix</keyword>
<evidence type="ECO:0000313" key="2">
    <source>
        <dbReference type="EMBL" id="ADV34621.1"/>
    </source>
</evidence>
<proteinExistence type="predicted"/>
<dbReference type="Proteomes" id="UP000007473">
    <property type="component" value="Chromosome"/>
</dbReference>
<dbReference type="AlphaFoldDB" id="A0AB32XCM5"/>
<gene>
    <name evidence="2" type="ordered locus">MfeM64YM_0623</name>
</gene>
<evidence type="ECO:0000313" key="3">
    <source>
        <dbReference type="Proteomes" id="UP000007473"/>
    </source>
</evidence>
<dbReference type="PROSITE" id="PS51257">
    <property type="entry name" value="PROKAR_LIPOPROTEIN"/>
    <property type="match status" value="1"/>
</dbReference>
<feature type="transmembrane region" description="Helical" evidence="1">
    <location>
        <begin position="12"/>
        <end position="31"/>
    </location>
</feature>
<evidence type="ECO:0000256" key="1">
    <source>
        <dbReference type="SAM" id="Phobius"/>
    </source>
</evidence>
<feature type="transmembrane region" description="Helical" evidence="1">
    <location>
        <begin position="87"/>
        <end position="111"/>
    </location>
</feature>
<feature type="transmembrane region" description="Helical" evidence="1">
    <location>
        <begin position="168"/>
        <end position="193"/>
    </location>
</feature>
<organism evidence="2 3">
    <name type="scientific">Mycoplasmopsis fermentans (strain M64)</name>
    <name type="common">Mycoplasma fermentans</name>
    <dbReference type="NCBI Taxonomy" id="943945"/>
    <lineage>
        <taxon>Bacteria</taxon>
        <taxon>Bacillati</taxon>
        <taxon>Mycoplasmatota</taxon>
        <taxon>Mycoplasmoidales</taxon>
        <taxon>Metamycoplasmataceae</taxon>
        <taxon>Mycoplasmopsis</taxon>
    </lineage>
</organism>
<dbReference type="RefSeq" id="WP_013354739.1">
    <property type="nucleotide sequence ID" value="NC_014921.1"/>
</dbReference>
<dbReference type="EMBL" id="CP002458">
    <property type="protein sequence ID" value="ADV34621.1"/>
    <property type="molecule type" value="Genomic_DNA"/>
</dbReference>